<dbReference type="AlphaFoldDB" id="A0A6A3HJG8"/>
<evidence type="ECO:0000313" key="4">
    <source>
        <dbReference type="EMBL" id="KAE9277303.1"/>
    </source>
</evidence>
<dbReference type="Proteomes" id="UP000435112">
    <property type="component" value="Unassembled WGS sequence"/>
</dbReference>
<dbReference type="OrthoDB" id="111500at2759"/>
<dbReference type="EMBL" id="QXFT01004545">
    <property type="protein sequence ID" value="KAE9277303.1"/>
    <property type="molecule type" value="Genomic_DNA"/>
</dbReference>
<name>A0A6A3HJG8_9STRA</name>
<organism evidence="2 7">
    <name type="scientific">Phytophthora rubi</name>
    <dbReference type="NCBI Taxonomy" id="129364"/>
    <lineage>
        <taxon>Eukaryota</taxon>
        <taxon>Sar</taxon>
        <taxon>Stramenopiles</taxon>
        <taxon>Oomycota</taxon>
        <taxon>Peronosporomycetes</taxon>
        <taxon>Peronosporales</taxon>
        <taxon>Peronosporaceae</taxon>
        <taxon>Phytophthora</taxon>
    </lineage>
</organism>
<evidence type="ECO:0000313" key="6">
    <source>
        <dbReference type="Proteomes" id="UP000434957"/>
    </source>
</evidence>
<comment type="caution">
    <text evidence="2">The sequence shown here is derived from an EMBL/GenBank/DDBJ whole genome shotgun (WGS) entry which is preliminary data.</text>
</comment>
<dbReference type="Proteomes" id="UP000429607">
    <property type="component" value="Unassembled WGS sequence"/>
</dbReference>
<accession>A0A6A3HJG8</accession>
<evidence type="ECO:0000313" key="7">
    <source>
        <dbReference type="Proteomes" id="UP000435112"/>
    </source>
</evidence>
<protein>
    <submittedName>
        <fullName evidence="2">Uncharacterized protein</fullName>
    </submittedName>
</protein>
<dbReference type="Proteomes" id="UP000434957">
    <property type="component" value="Unassembled WGS sequence"/>
</dbReference>
<reference evidence="5 7" key="1">
    <citation type="submission" date="2018-09" db="EMBL/GenBank/DDBJ databases">
        <title>Genomic investigation of the strawberry pathogen Phytophthora fragariae indicates pathogenicity is determined by transcriptional variation in three key races.</title>
        <authorList>
            <person name="Adams T.M."/>
            <person name="Armitage A.D."/>
            <person name="Sobczyk M.K."/>
            <person name="Bates H.J."/>
            <person name="Dunwell J.M."/>
            <person name="Nellist C.F."/>
            <person name="Harrison R.J."/>
        </authorList>
    </citation>
    <scope>NUCLEOTIDE SEQUENCE [LARGE SCALE GENOMIC DNA]</scope>
    <source>
        <strain evidence="3 5">SCRP249</strain>
        <strain evidence="2 7">SCRP324</strain>
        <strain evidence="4 6">SCRP333</strain>
    </source>
</reference>
<feature type="compositionally biased region" description="Basic and acidic residues" evidence="1">
    <location>
        <begin position="278"/>
        <end position="287"/>
    </location>
</feature>
<feature type="compositionally biased region" description="Basic residues" evidence="1">
    <location>
        <begin position="261"/>
        <end position="277"/>
    </location>
</feature>
<feature type="region of interest" description="Disordered" evidence="1">
    <location>
        <begin position="233"/>
        <end position="301"/>
    </location>
</feature>
<gene>
    <name evidence="3" type="ORF">PR001_g25633</name>
    <name evidence="2" type="ORF">PR002_g27719</name>
    <name evidence="4" type="ORF">PR003_g28827</name>
</gene>
<dbReference type="EMBL" id="QXFU01004482">
    <property type="protein sequence ID" value="KAE8968563.1"/>
    <property type="molecule type" value="Genomic_DNA"/>
</dbReference>
<evidence type="ECO:0000313" key="5">
    <source>
        <dbReference type="Proteomes" id="UP000429607"/>
    </source>
</evidence>
<sequence>MDRLPFFEKLLGIYKQMIFTPSRAAAVRGGYYRTYLLSSDLKATALEAALRGDRAANGTDMIKLRALFRLKHVSKIFRLMLKDDKSFLGGVSLKALIARAVDICSEELFETRVLSRDMLKFHDDLSDTFSEMCGLLGERWVRGAADEDEVTARVLRILDVLQPNGELDLNQLPGGGNSHRRFNRMNGEPVRAMCSKFASVIESKFAIPPVDLENRYYIFSTSLGMEKQPCGEFCQEQSTGSNTETARSDEAQHPNASTSGKPRRKKNNNNNKKKNKKNKNDNVKGDIDTTNAASQLDENDGSAEVTTILKQLLVLAGSDINTKGDDQASVAVLEDSLRKKATAAFDRLRDPSVPVHHKTGDVQHACRVIQKLNGLVKELTSPGKISIMDRHLQNAIFSEASHIIFMMQRLHRTDHPYIKAPALTPVRDLCDTCPEFTQFVVATARIGVSIDKKQQARAILDLLEKRFLKLRFQRAKLSCFRELVHTYSEARDEMGLGKTSNTDSFRALEWYLTPTLDDYQAQINLDGMDGQPFYFELVTTAFQDTSKFERALAMVPGIACYGDSVKRIVYGGPKELLNRGRELVVAVAKAEGVRLSERNSQKYMTSFRVGEFVFSTAGVCRDTAAA</sequence>
<feature type="compositionally biased region" description="Polar residues" evidence="1">
    <location>
        <begin position="235"/>
        <end position="245"/>
    </location>
</feature>
<proteinExistence type="predicted"/>
<evidence type="ECO:0000256" key="1">
    <source>
        <dbReference type="SAM" id="MobiDB-lite"/>
    </source>
</evidence>
<evidence type="ECO:0000313" key="2">
    <source>
        <dbReference type="EMBL" id="KAE8968563.1"/>
    </source>
</evidence>
<dbReference type="EMBL" id="QXFV01003562">
    <property type="protein sequence ID" value="KAE8975686.1"/>
    <property type="molecule type" value="Genomic_DNA"/>
</dbReference>
<keyword evidence="6" id="KW-1185">Reference proteome</keyword>
<evidence type="ECO:0000313" key="3">
    <source>
        <dbReference type="EMBL" id="KAE8975686.1"/>
    </source>
</evidence>